<comment type="caution">
    <text evidence="1">The sequence shown here is derived from an EMBL/GenBank/DDBJ whole genome shotgun (WGS) entry which is preliminary data.</text>
</comment>
<name>A0AAE4YAI0_9RHOB</name>
<accession>A0AAE4YAI0</accession>
<sequence>MFKIVIIFLMVMLIISMAASAVTRFLRGPIAPPRVDKAETRAKCGHCGRPVLGTAPCVCGKG</sequence>
<dbReference type="AlphaFoldDB" id="A0AAE4YAI0"/>
<dbReference type="Proteomes" id="UP001193501">
    <property type="component" value="Unassembled WGS sequence"/>
</dbReference>
<reference evidence="1" key="1">
    <citation type="submission" date="2020-01" db="EMBL/GenBank/DDBJ databases">
        <authorList>
            <person name="Chen W.-M."/>
        </authorList>
    </citation>
    <scope>NUCLEOTIDE SEQUENCE</scope>
    <source>
        <strain evidence="1">CYK-10</strain>
    </source>
</reference>
<dbReference type="RefSeq" id="WP_168775871.1">
    <property type="nucleotide sequence ID" value="NZ_JAABNR010000017.1"/>
</dbReference>
<dbReference type="EMBL" id="JAABNR010000017">
    <property type="protein sequence ID" value="NBZ89068.1"/>
    <property type="molecule type" value="Genomic_DNA"/>
</dbReference>
<organism evidence="1 2">
    <name type="scientific">Stagnihabitans tardus</name>
    <dbReference type="NCBI Taxonomy" id="2699202"/>
    <lineage>
        <taxon>Bacteria</taxon>
        <taxon>Pseudomonadati</taxon>
        <taxon>Pseudomonadota</taxon>
        <taxon>Alphaproteobacteria</taxon>
        <taxon>Rhodobacterales</taxon>
        <taxon>Paracoccaceae</taxon>
        <taxon>Stagnihabitans</taxon>
    </lineage>
</organism>
<proteinExistence type="predicted"/>
<evidence type="ECO:0000313" key="1">
    <source>
        <dbReference type="EMBL" id="NBZ89068.1"/>
    </source>
</evidence>
<keyword evidence="2" id="KW-1185">Reference proteome</keyword>
<protein>
    <submittedName>
        <fullName evidence="1">Uncharacterized protein</fullName>
    </submittedName>
</protein>
<gene>
    <name evidence="1" type="ORF">GV832_15865</name>
</gene>
<evidence type="ECO:0000313" key="2">
    <source>
        <dbReference type="Proteomes" id="UP001193501"/>
    </source>
</evidence>